<dbReference type="PhylomeDB" id="B4IBT5"/>
<dbReference type="AlphaFoldDB" id="B4IBT5"/>
<evidence type="ECO:0000313" key="2">
    <source>
        <dbReference type="Proteomes" id="UP000001292"/>
    </source>
</evidence>
<keyword evidence="2" id="KW-1185">Reference proteome</keyword>
<dbReference type="OMA" id="QQEYLDP"/>
<dbReference type="EMBL" id="CH480827">
    <property type="protein sequence ID" value="EDW44843.1"/>
    <property type="molecule type" value="Genomic_DNA"/>
</dbReference>
<dbReference type="Proteomes" id="UP000001292">
    <property type="component" value="Unassembled WGS sequence"/>
</dbReference>
<protein>
    <submittedName>
        <fullName evidence="1">GM15169</fullName>
    </submittedName>
</protein>
<reference evidence="1 2" key="1">
    <citation type="journal article" date="2007" name="Nature">
        <title>Evolution of genes and genomes on the Drosophila phylogeny.</title>
        <authorList>
            <consortium name="Drosophila 12 Genomes Consortium"/>
            <person name="Clark A.G."/>
            <person name="Eisen M.B."/>
            <person name="Smith D.R."/>
            <person name="Bergman C.M."/>
            <person name="Oliver B."/>
            <person name="Markow T.A."/>
            <person name="Kaufman T.C."/>
            <person name="Kellis M."/>
            <person name="Gelbart W."/>
            <person name="Iyer V.N."/>
            <person name="Pollard D.A."/>
            <person name="Sackton T.B."/>
            <person name="Larracuente A.M."/>
            <person name="Singh N.D."/>
            <person name="Abad J.P."/>
            <person name="Abt D.N."/>
            <person name="Adryan B."/>
            <person name="Aguade M."/>
            <person name="Akashi H."/>
            <person name="Anderson W.W."/>
            <person name="Aquadro C.F."/>
            <person name="Ardell D.H."/>
            <person name="Arguello R."/>
            <person name="Artieri C.G."/>
            <person name="Barbash D.A."/>
            <person name="Barker D."/>
            <person name="Barsanti P."/>
            <person name="Batterham P."/>
            <person name="Batzoglou S."/>
            <person name="Begun D."/>
            <person name="Bhutkar A."/>
            <person name="Blanco E."/>
            <person name="Bosak S.A."/>
            <person name="Bradley R.K."/>
            <person name="Brand A.D."/>
            <person name="Brent M.R."/>
            <person name="Brooks A.N."/>
            <person name="Brown R.H."/>
            <person name="Butlin R.K."/>
            <person name="Caggese C."/>
            <person name="Calvi B.R."/>
            <person name="Bernardo de Carvalho A."/>
            <person name="Caspi A."/>
            <person name="Castrezana S."/>
            <person name="Celniker S.E."/>
            <person name="Chang J.L."/>
            <person name="Chapple C."/>
            <person name="Chatterji S."/>
            <person name="Chinwalla A."/>
            <person name="Civetta A."/>
            <person name="Clifton S.W."/>
            <person name="Comeron J.M."/>
            <person name="Costello J.C."/>
            <person name="Coyne J.A."/>
            <person name="Daub J."/>
            <person name="David R.G."/>
            <person name="Delcher A.L."/>
            <person name="Delehaunty K."/>
            <person name="Do C.B."/>
            <person name="Ebling H."/>
            <person name="Edwards K."/>
            <person name="Eickbush T."/>
            <person name="Evans J.D."/>
            <person name="Filipski A."/>
            <person name="Findeiss S."/>
            <person name="Freyhult E."/>
            <person name="Fulton L."/>
            <person name="Fulton R."/>
            <person name="Garcia A.C."/>
            <person name="Gardiner A."/>
            <person name="Garfield D.A."/>
            <person name="Garvin B.E."/>
            <person name="Gibson G."/>
            <person name="Gilbert D."/>
            <person name="Gnerre S."/>
            <person name="Godfrey J."/>
            <person name="Good R."/>
            <person name="Gotea V."/>
            <person name="Gravely B."/>
            <person name="Greenberg A.J."/>
            <person name="Griffiths-Jones S."/>
            <person name="Gross S."/>
            <person name="Guigo R."/>
            <person name="Gustafson E.A."/>
            <person name="Haerty W."/>
            <person name="Hahn M.W."/>
            <person name="Halligan D.L."/>
            <person name="Halpern A.L."/>
            <person name="Halter G.M."/>
            <person name="Han M.V."/>
            <person name="Heger A."/>
            <person name="Hillier L."/>
            <person name="Hinrichs A.S."/>
            <person name="Holmes I."/>
            <person name="Hoskins R.A."/>
            <person name="Hubisz M.J."/>
            <person name="Hultmark D."/>
            <person name="Huntley M.A."/>
            <person name="Jaffe D.B."/>
            <person name="Jagadeeshan S."/>
            <person name="Jeck W.R."/>
            <person name="Johnson J."/>
            <person name="Jones C.D."/>
            <person name="Jordan W.C."/>
            <person name="Karpen G.H."/>
            <person name="Kataoka E."/>
            <person name="Keightley P.D."/>
            <person name="Kheradpour P."/>
            <person name="Kirkness E.F."/>
            <person name="Koerich L.B."/>
            <person name="Kristiansen K."/>
            <person name="Kudrna D."/>
            <person name="Kulathinal R.J."/>
            <person name="Kumar S."/>
            <person name="Kwok R."/>
            <person name="Lander E."/>
            <person name="Langley C.H."/>
            <person name="Lapoint R."/>
            <person name="Lazzaro B.P."/>
            <person name="Lee S.J."/>
            <person name="Levesque L."/>
            <person name="Li R."/>
            <person name="Lin C.F."/>
            <person name="Lin M.F."/>
            <person name="Lindblad-Toh K."/>
            <person name="Llopart A."/>
            <person name="Long M."/>
            <person name="Low L."/>
            <person name="Lozovsky E."/>
            <person name="Lu J."/>
            <person name="Luo M."/>
            <person name="Machado C.A."/>
            <person name="Makalowski W."/>
            <person name="Marzo M."/>
            <person name="Matsuda M."/>
            <person name="Matzkin L."/>
            <person name="McAllister B."/>
            <person name="McBride C.S."/>
            <person name="McKernan B."/>
            <person name="McKernan K."/>
            <person name="Mendez-Lago M."/>
            <person name="Minx P."/>
            <person name="Mollenhauer M.U."/>
            <person name="Montooth K."/>
            <person name="Mount S.M."/>
            <person name="Mu X."/>
            <person name="Myers E."/>
            <person name="Negre B."/>
            <person name="Newfeld S."/>
            <person name="Nielsen R."/>
            <person name="Noor M.A."/>
            <person name="O'Grady P."/>
            <person name="Pachter L."/>
            <person name="Papaceit M."/>
            <person name="Parisi M.J."/>
            <person name="Parisi M."/>
            <person name="Parts L."/>
            <person name="Pedersen J.S."/>
            <person name="Pesole G."/>
            <person name="Phillippy A.M."/>
            <person name="Ponting C.P."/>
            <person name="Pop M."/>
            <person name="Porcelli D."/>
            <person name="Powell J.R."/>
            <person name="Prohaska S."/>
            <person name="Pruitt K."/>
            <person name="Puig M."/>
            <person name="Quesneville H."/>
            <person name="Ram K.R."/>
            <person name="Rand D."/>
            <person name="Rasmussen M.D."/>
            <person name="Reed L.K."/>
            <person name="Reenan R."/>
            <person name="Reily A."/>
            <person name="Remington K.A."/>
            <person name="Rieger T.T."/>
            <person name="Ritchie M.G."/>
            <person name="Robin C."/>
            <person name="Rogers Y.H."/>
            <person name="Rohde C."/>
            <person name="Rozas J."/>
            <person name="Rubenfield M.J."/>
            <person name="Ruiz A."/>
            <person name="Russo S."/>
            <person name="Salzberg S.L."/>
            <person name="Sanchez-Gracia A."/>
            <person name="Saranga D.J."/>
            <person name="Sato H."/>
            <person name="Schaeffer S.W."/>
            <person name="Schatz M.C."/>
            <person name="Schlenke T."/>
            <person name="Schwartz R."/>
            <person name="Segarra C."/>
            <person name="Singh R.S."/>
            <person name="Sirot L."/>
            <person name="Sirota M."/>
            <person name="Sisneros N.B."/>
            <person name="Smith C.D."/>
            <person name="Smith T.F."/>
            <person name="Spieth J."/>
            <person name="Stage D.E."/>
            <person name="Stark A."/>
            <person name="Stephan W."/>
            <person name="Strausberg R.L."/>
            <person name="Strempel S."/>
            <person name="Sturgill D."/>
            <person name="Sutton G."/>
            <person name="Sutton G.G."/>
            <person name="Tao W."/>
            <person name="Teichmann S."/>
            <person name="Tobari Y.N."/>
            <person name="Tomimura Y."/>
            <person name="Tsolas J.M."/>
            <person name="Valente V.L."/>
            <person name="Venter E."/>
            <person name="Venter J.C."/>
            <person name="Vicario S."/>
            <person name="Vieira F.G."/>
            <person name="Vilella A.J."/>
            <person name="Villasante A."/>
            <person name="Walenz B."/>
            <person name="Wang J."/>
            <person name="Wasserman M."/>
            <person name="Watts T."/>
            <person name="Wilson D."/>
            <person name="Wilson R.K."/>
            <person name="Wing R.A."/>
            <person name="Wolfner M.F."/>
            <person name="Wong A."/>
            <person name="Wong G.K."/>
            <person name="Wu C.I."/>
            <person name="Wu G."/>
            <person name="Yamamoto D."/>
            <person name="Yang H.P."/>
            <person name="Yang S.P."/>
            <person name="Yorke J.A."/>
            <person name="Yoshida K."/>
            <person name="Zdobnov E."/>
            <person name="Zhang P."/>
            <person name="Zhang Y."/>
            <person name="Zimin A.V."/>
            <person name="Baldwin J."/>
            <person name="Abdouelleil A."/>
            <person name="Abdulkadir J."/>
            <person name="Abebe A."/>
            <person name="Abera B."/>
            <person name="Abreu J."/>
            <person name="Acer S.C."/>
            <person name="Aftuck L."/>
            <person name="Alexander A."/>
            <person name="An P."/>
            <person name="Anderson E."/>
            <person name="Anderson S."/>
            <person name="Arachi H."/>
            <person name="Azer M."/>
            <person name="Bachantsang P."/>
            <person name="Barry A."/>
            <person name="Bayul T."/>
            <person name="Berlin A."/>
            <person name="Bessette D."/>
            <person name="Bloom T."/>
            <person name="Blye J."/>
            <person name="Boguslavskiy L."/>
            <person name="Bonnet C."/>
            <person name="Boukhgalter B."/>
            <person name="Bourzgui I."/>
            <person name="Brown A."/>
            <person name="Cahill P."/>
            <person name="Channer S."/>
            <person name="Cheshatsang Y."/>
            <person name="Chuda L."/>
            <person name="Citroen M."/>
            <person name="Collymore A."/>
            <person name="Cooke P."/>
            <person name="Costello M."/>
            <person name="D'Aco K."/>
            <person name="Daza R."/>
            <person name="De Haan G."/>
            <person name="DeGray S."/>
            <person name="DeMaso C."/>
            <person name="Dhargay N."/>
            <person name="Dooley K."/>
            <person name="Dooley E."/>
            <person name="Doricent M."/>
            <person name="Dorje P."/>
            <person name="Dorjee K."/>
            <person name="Dupes A."/>
            <person name="Elong R."/>
            <person name="Falk J."/>
            <person name="Farina A."/>
            <person name="Faro S."/>
            <person name="Ferguson D."/>
            <person name="Fisher S."/>
            <person name="Foley C.D."/>
            <person name="Franke A."/>
            <person name="Friedrich D."/>
            <person name="Gadbois L."/>
            <person name="Gearin G."/>
            <person name="Gearin C.R."/>
            <person name="Giannoukos G."/>
            <person name="Goode T."/>
            <person name="Graham J."/>
            <person name="Grandbois E."/>
            <person name="Grewal S."/>
            <person name="Gyaltsen K."/>
            <person name="Hafez N."/>
            <person name="Hagos B."/>
            <person name="Hall J."/>
            <person name="Henson C."/>
            <person name="Hollinger A."/>
            <person name="Honan T."/>
            <person name="Huard M.D."/>
            <person name="Hughes L."/>
            <person name="Hurhula B."/>
            <person name="Husby M.E."/>
            <person name="Kamat A."/>
            <person name="Kanga B."/>
            <person name="Kashin S."/>
            <person name="Khazanovich D."/>
            <person name="Kisner P."/>
            <person name="Lance K."/>
            <person name="Lara M."/>
            <person name="Lee W."/>
            <person name="Lennon N."/>
            <person name="Letendre F."/>
            <person name="LeVine R."/>
            <person name="Lipovsky A."/>
            <person name="Liu X."/>
            <person name="Liu J."/>
            <person name="Liu S."/>
            <person name="Lokyitsang T."/>
            <person name="Lokyitsang Y."/>
            <person name="Lubonja R."/>
            <person name="Lui A."/>
            <person name="MacDonald P."/>
            <person name="Magnisalis V."/>
            <person name="Maru K."/>
            <person name="Matthews C."/>
            <person name="McCusker W."/>
            <person name="McDonough S."/>
            <person name="Mehta T."/>
            <person name="Meldrim J."/>
            <person name="Meneus L."/>
            <person name="Mihai O."/>
            <person name="Mihalev A."/>
            <person name="Mihova T."/>
            <person name="Mittelman R."/>
            <person name="Mlenga V."/>
            <person name="Montmayeur A."/>
            <person name="Mulrain L."/>
            <person name="Navidi A."/>
            <person name="Naylor J."/>
            <person name="Negash T."/>
            <person name="Nguyen T."/>
            <person name="Nguyen N."/>
            <person name="Nicol R."/>
            <person name="Norbu C."/>
            <person name="Norbu N."/>
            <person name="Novod N."/>
            <person name="O'Neill B."/>
            <person name="Osman S."/>
            <person name="Markiewicz E."/>
            <person name="Oyono O.L."/>
            <person name="Patti C."/>
            <person name="Phunkhang P."/>
            <person name="Pierre F."/>
            <person name="Priest M."/>
            <person name="Raghuraman S."/>
            <person name="Rege F."/>
            <person name="Reyes R."/>
            <person name="Rise C."/>
            <person name="Rogov P."/>
            <person name="Ross K."/>
            <person name="Ryan E."/>
            <person name="Settipalli S."/>
            <person name="Shea T."/>
            <person name="Sherpa N."/>
            <person name="Shi L."/>
            <person name="Shih D."/>
            <person name="Sparrow T."/>
            <person name="Spaulding J."/>
            <person name="Stalker J."/>
            <person name="Stange-Thomann N."/>
            <person name="Stavropoulos S."/>
            <person name="Stone C."/>
            <person name="Strader C."/>
            <person name="Tesfaye S."/>
            <person name="Thomson T."/>
            <person name="Thoulutsang Y."/>
            <person name="Thoulutsang D."/>
            <person name="Topham K."/>
            <person name="Topping I."/>
            <person name="Tsamla T."/>
            <person name="Vassiliev H."/>
            <person name="Vo A."/>
            <person name="Wangchuk T."/>
            <person name="Wangdi T."/>
            <person name="Weiand M."/>
            <person name="Wilkinson J."/>
            <person name="Wilson A."/>
            <person name="Yadav S."/>
            <person name="Young G."/>
            <person name="Yu Q."/>
            <person name="Zembek L."/>
            <person name="Zhong D."/>
            <person name="Zimmer A."/>
            <person name="Zwirko Z."/>
            <person name="Jaffe D.B."/>
            <person name="Alvarez P."/>
            <person name="Brockman W."/>
            <person name="Butler J."/>
            <person name="Chin C."/>
            <person name="Gnerre S."/>
            <person name="Grabherr M."/>
            <person name="Kleber M."/>
            <person name="Mauceli E."/>
            <person name="MacCallum I."/>
        </authorList>
    </citation>
    <scope>NUCLEOTIDE SEQUENCE [LARGE SCALE GENOMIC DNA]</scope>
    <source>
        <strain evidence="2">Rob3c / Tucson 14021-0248.25</strain>
    </source>
</reference>
<proteinExistence type="predicted"/>
<name>B4IBT5_DROSE</name>
<evidence type="ECO:0000313" key="1">
    <source>
        <dbReference type="EMBL" id="EDW44843.1"/>
    </source>
</evidence>
<sequence length="94" mass="10935">MSLPIYQAPQEQAPRAFLAHILCFSPSGCPAASACSTFTLFQQQLMLIADDRFTNVSFQPPCFLFHFCMRLQQEYLDPCLYLYPHLHQYLYLHV</sequence>
<dbReference type="HOGENOM" id="CLU_2429334_0_0_1"/>
<organism evidence="2">
    <name type="scientific">Drosophila sechellia</name>
    <name type="common">Fruit fly</name>
    <dbReference type="NCBI Taxonomy" id="7238"/>
    <lineage>
        <taxon>Eukaryota</taxon>
        <taxon>Metazoa</taxon>
        <taxon>Ecdysozoa</taxon>
        <taxon>Arthropoda</taxon>
        <taxon>Hexapoda</taxon>
        <taxon>Insecta</taxon>
        <taxon>Pterygota</taxon>
        <taxon>Neoptera</taxon>
        <taxon>Endopterygota</taxon>
        <taxon>Diptera</taxon>
        <taxon>Brachycera</taxon>
        <taxon>Muscomorpha</taxon>
        <taxon>Ephydroidea</taxon>
        <taxon>Drosophilidae</taxon>
        <taxon>Drosophila</taxon>
        <taxon>Sophophora</taxon>
    </lineage>
</organism>
<gene>
    <name evidence="1" type="primary">Dsec\GM15169</name>
    <name evidence="1" type="ORF">Dsec_GM15169</name>
</gene>
<accession>B4IBT5</accession>